<accession>A0AC61RG90</accession>
<sequence length="221" mass="25487">MNRFKIFWSIFVLGICLSPNISYAQKRSEYWHQRVSHFEKLGVKSSDIVFIGNSITDGCELSELFDNPNIKNRGINSDDICGITERIGSVLEGRPSKIFLLIGINDISHDLSLSEMTEMYESLVAKIKDRSPETQLYILSVMPVNNDFNRYKRLIGKEKVISQLNNNLKQISERYKIDYIDLWDALIIPGTNKLNSKYTNDGLHLIGEGYEIWRDCIKPFI</sequence>
<evidence type="ECO:0000313" key="2">
    <source>
        <dbReference type="Proteomes" id="UP000306319"/>
    </source>
</evidence>
<name>A0AC61RG90_9BACT</name>
<gene>
    <name evidence="1" type="ORF">E5331_15930</name>
</gene>
<dbReference type="EMBL" id="SRYB01000030">
    <property type="protein sequence ID" value="TGY77087.1"/>
    <property type="molecule type" value="Genomic_DNA"/>
</dbReference>
<evidence type="ECO:0000313" key="1">
    <source>
        <dbReference type="EMBL" id="TGY77087.1"/>
    </source>
</evidence>
<reference evidence="1" key="1">
    <citation type="submission" date="2019-04" db="EMBL/GenBank/DDBJ databases">
        <title>Microbes associate with the intestines of laboratory mice.</title>
        <authorList>
            <person name="Navarre W."/>
            <person name="Wong E."/>
            <person name="Huang K."/>
            <person name="Tropini C."/>
            <person name="Ng K."/>
            <person name="Yu B."/>
        </authorList>
    </citation>
    <scope>NUCLEOTIDE SEQUENCE</scope>
    <source>
        <strain evidence="1">NM04_E33</strain>
    </source>
</reference>
<dbReference type="Proteomes" id="UP000306319">
    <property type="component" value="Unassembled WGS sequence"/>
</dbReference>
<keyword evidence="2" id="KW-1185">Reference proteome</keyword>
<protein>
    <submittedName>
        <fullName evidence="1">Sialate O-acetylesterase</fullName>
    </submittedName>
</protein>
<proteinExistence type="predicted"/>
<organism evidence="1 2">
    <name type="scientific">Lepagella muris</name>
    <dbReference type="NCBI Taxonomy" id="3032870"/>
    <lineage>
        <taxon>Bacteria</taxon>
        <taxon>Pseudomonadati</taxon>
        <taxon>Bacteroidota</taxon>
        <taxon>Bacteroidia</taxon>
        <taxon>Bacteroidales</taxon>
        <taxon>Muribaculaceae</taxon>
        <taxon>Lepagella</taxon>
    </lineage>
</organism>
<comment type="caution">
    <text evidence="1">The sequence shown here is derived from an EMBL/GenBank/DDBJ whole genome shotgun (WGS) entry which is preliminary data.</text>
</comment>